<gene>
    <name evidence="1" type="ORF">CHARACLAT_016200</name>
</gene>
<sequence length="76" mass="9070">MRRDRSTFSWLRTTARHMEELMRTYVSITTRYFKTSAHIFTRVHLCQELLTTITVCSGARDQRQQQRMMTSAEVVI</sequence>
<organism evidence="1 2">
    <name type="scientific">Characodon lateralis</name>
    <dbReference type="NCBI Taxonomy" id="208331"/>
    <lineage>
        <taxon>Eukaryota</taxon>
        <taxon>Metazoa</taxon>
        <taxon>Chordata</taxon>
        <taxon>Craniata</taxon>
        <taxon>Vertebrata</taxon>
        <taxon>Euteleostomi</taxon>
        <taxon>Actinopterygii</taxon>
        <taxon>Neopterygii</taxon>
        <taxon>Teleostei</taxon>
        <taxon>Neoteleostei</taxon>
        <taxon>Acanthomorphata</taxon>
        <taxon>Ovalentaria</taxon>
        <taxon>Atherinomorphae</taxon>
        <taxon>Cyprinodontiformes</taxon>
        <taxon>Goodeidae</taxon>
        <taxon>Characodon</taxon>
    </lineage>
</organism>
<accession>A0ABU7F4I6</accession>
<reference evidence="1 2" key="1">
    <citation type="submission" date="2021-06" db="EMBL/GenBank/DDBJ databases">
        <authorList>
            <person name="Palmer J.M."/>
        </authorList>
    </citation>
    <scope>NUCLEOTIDE SEQUENCE [LARGE SCALE GENOMIC DNA]</scope>
    <source>
        <strain evidence="1 2">CL_MEX2019</strain>
        <tissue evidence="1">Muscle</tissue>
    </source>
</reference>
<evidence type="ECO:0000313" key="1">
    <source>
        <dbReference type="EMBL" id="MED6293980.1"/>
    </source>
</evidence>
<protein>
    <submittedName>
        <fullName evidence="1">Uncharacterized protein</fullName>
    </submittedName>
</protein>
<name>A0ABU7F4I6_9TELE</name>
<dbReference type="Proteomes" id="UP001352852">
    <property type="component" value="Unassembled WGS sequence"/>
</dbReference>
<keyword evidence="2" id="KW-1185">Reference proteome</keyword>
<evidence type="ECO:0000313" key="2">
    <source>
        <dbReference type="Proteomes" id="UP001352852"/>
    </source>
</evidence>
<proteinExistence type="predicted"/>
<dbReference type="EMBL" id="JAHUTJ010075072">
    <property type="protein sequence ID" value="MED6293980.1"/>
    <property type="molecule type" value="Genomic_DNA"/>
</dbReference>
<comment type="caution">
    <text evidence="1">The sequence shown here is derived from an EMBL/GenBank/DDBJ whole genome shotgun (WGS) entry which is preliminary data.</text>
</comment>